<dbReference type="InterPro" id="IPR027417">
    <property type="entry name" value="P-loop_NTPase"/>
</dbReference>
<dbReference type="GO" id="GO:0016887">
    <property type="term" value="F:ATP hydrolysis activity"/>
    <property type="evidence" value="ECO:0007669"/>
    <property type="project" value="InterPro"/>
</dbReference>
<feature type="coiled-coil region" evidence="1">
    <location>
        <begin position="707"/>
        <end position="766"/>
    </location>
</feature>
<evidence type="ECO:0000256" key="1">
    <source>
        <dbReference type="SAM" id="Coils"/>
    </source>
</evidence>
<dbReference type="SUPFAM" id="SSF52540">
    <property type="entry name" value="P-loop containing nucleoside triphosphate hydrolases"/>
    <property type="match status" value="2"/>
</dbReference>
<organism evidence="3 4">
    <name type="scientific">Biostraticola tofi</name>
    <dbReference type="NCBI Taxonomy" id="466109"/>
    <lineage>
        <taxon>Bacteria</taxon>
        <taxon>Pseudomonadati</taxon>
        <taxon>Pseudomonadota</taxon>
        <taxon>Gammaproteobacteria</taxon>
        <taxon>Enterobacterales</taxon>
        <taxon>Bruguierivoracaceae</taxon>
        <taxon>Biostraticola</taxon>
    </lineage>
</organism>
<feature type="compositionally biased region" description="Basic and acidic residues" evidence="2">
    <location>
        <begin position="277"/>
        <end position="291"/>
    </location>
</feature>
<name>A0A4R3YPN7_9GAMM</name>
<protein>
    <submittedName>
        <fullName evidence="3">Exonuclease SbcC</fullName>
    </submittedName>
</protein>
<dbReference type="GO" id="GO:0004527">
    <property type="term" value="F:exonuclease activity"/>
    <property type="evidence" value="ECO:0007669"/>
    <property type="project" value="UniProtKB-KW"/>
</dbReference>
<evidence type="ECO:0000313" key="4">
    <source>
        <dbReference type="Proteomes" id="UP000295719"/>
    </source>
</evidence>
<keyword evidence="3" id="KW-0540">Nuclease</keyword>
<feature type="coiled-coil region" evidence="1">
    <location>
        <begin position="528"/>
        <end position="596"/>
    </location>
</feature>
<accession>A0A4R3YPN7</accession>
<dbReference type="OrthoDB" id="9795626at2"/>
<gene>
    <name evidence="3" type="ORF">EDC52_10791</name>
</gene>
<dbReference type="EMBL" id="SMCR01000007">
    <property type="protein sequence ID" value="TCV94350.1"/>
    <property type="molecule type" value="Genomic_DNA"/>
</dbReference>
<keyword evidence="3" id="KW-0269">Exonuclease</keyword>
<evidence type="ECO:0000256" key="2">
    <source>
        <dbReference type="SAM" id="MobiDB-lite"/>
    </source>
</evidence>
<keyword evidence="3" id="KW-0378">Hydrolase</keyword>
<feature type="coiled-coil region" evidence="1">
    <location>
        <begin position="209"/>
        <end position="236"/>
    </location>
</feature>
<dbReference type="Gene3D" id="3.40.50.300">
    <property type="entry name" value="P-loop containing nucleotide triphosphate hydrolases"/>
    <property type="match status" value="2"/>
</dbReference>
<feature type="coiled-coil region" evidence="1">
    <location>
        <begin position="883"/>
        <end position="984"/>
    </location>
</feature>
<sequence>MKILSLRLKNINALQGEWKIDFTAAPFDRSTLFAITGPTGAGKTTLLDAICLALYHQTPRLGVSPGQELMTRHTAESLAEVEFEVKGVAYRAFWSQRRARNHAEGNLQDPKVELARVSDGHILADKIKDKIRLTTAITGLDFSRFTKSILLAQGDFAAFLNAAPGERAELLEELTGTDIYGRISADVFERNKAVRQELENLQAHAAGISLLSEAQLQELHQQLDGLKQQQAGVAEEQRRLQSHLSWLSQLSQMQQAAHQAAHEQRLAADADQQAKPQLERLARSEPADRLRPLLDEQRRSQTALDQHQLELSALQRHQQDQLRALDPLNQSATAAREAGLQHARFAAGRQQLIDEQLIPLDSRIAALSEQLSRQQQELAPVKAQHQQRRDAEALLRRQAAEIRQDLATLDAWLSQHDARRFYANQLPLWREQFARLVSERQLAERYAQRSAALRQSESRLQQEQHNGEQQLNPLRRQAEDAQRHFFQLQQTWEQWEAQLPASALSDRQQLFAAQRPHRSALSTLMPQLQWLKQRQAALLNQLEQADLESANLSQRRIQREQQWALKHAHRLDLESRYELEQRVHRLESEREQLKAGCPCPLCGATEHPAIAEYRHASPSATLARLHALKQELETLERDRIGDETRLQMLSGQQQQWTQETVELASEQRQLESRWQPAAAALNLALTADDTAAVSHWLAEYDADELAFQQQQEQRQTADRQLQDARERVSACSSQLESLRSTQELTKQQLRALADSLQAACQQQQSQDAALAALLQSLTQSLTPLGLSMPSDSSDRWLEDRQQEALDYQHQLDRQQQGRHRLAGLDSELAASVEASLERETRLATVDAESARLRSALADAQGIRRQLAGDQTAAQLTAELRQRTQTLEAAVRDASELMAQAQERLSQLSGQTEAGLRQLEQLSKQFDAAQTQLNRALAESPYANLAALEQALLSREDRDVLLQLKERLSRQADRADALVQRSRQDIENHLLSCPAGLNADTDLAVPQQQSESLGLQLNGLARQQGEIQQQLSTHASRQRDQQQLLEQIAGCRQRYEDWSWLNELIGSRDGDKFRKFAQGLTLEHLIYLANQQLLRLHGRYQLRRKTAQELELEVIDTWQADAVRDTRTLSGGESFLVSLALALALSDLVSHKTRIDSLFLDEGFGTLDAETLDIALDALDTLNASGKMIGVISHVDAMKQRIPVQIKVRKINGLGLSRLENHFAFDSAATE</sequence>
<evidence type="ECO:0000313" key="3">
    <source>
        <dbReference type="EMBL" id="TCV94350.1"/>
    </source>
</evidence>
<dbReference type="Pfam" id="PF13558">
    <property type="entry name" value="SbcC_Walker_B"/>
    <property type="match status" value="1"/>
</dbReference>
<comment type="caution">
    <text evidence="3">The sequence shown here is derived from an EMBL/GenBank/DDBJ whole genome shotgun (WGS) entry which is preliminary data.</text>
</comment>
<dbReference type="PANTHER" id="PTHR32114:SF2">
    <property type="entry name" value="ABC TRANSPORTER ABCH.3"/>
    <property type="match status" value="1"/>
</dbReference>
<keyword evidence="1" id="KW-0175">Coiled coil</keyword>
<dbReference type="PANTHER" id="PTHR32114">
    <property type="entry name" value="ABC TRANSPORTER ABCH.3"/>
    <property type="match status" value="1"/>
</dbReference>
<feature type="region of interest" description="Disordered" evidence="2">
    <location>
        <begin position="257"/>
        <end position="291"/>
    </location>
</feature>
<proteinExistence type="predicted"/>
<dbReference type="AlphaFoldDB" id="A0A4R3YPN7"/>
<reference evidence="3 4" key="1">
    <citation type="submission" date="2019-03" db="EMBL/GenBank/DDBJ databases">
        <title>Genomic Encyclopedia of Type Strains, Phase IV (KMG-IV): sequencing the most valuable type-strain genomes for metagenomic binning, comparative biology and taxonomic classification.</title>
        <authorList>
            <person name="Goeker M."/>
        </authorList>
    </citation>
    <scope>NUCLEOTIDE SEQUENCE [LARGE SCALE GENOMIC DNA]</scope>
    <source>
        <strain evidence="3 4">DSM 19580</strain>
    </source>
</reference>
<keyword evidence="4" id="KW-1185">Reference proteome</keyword>
<dbReference type="RefSeq" id="WP_131866087.1">
    <property type="nucleotide sequence ID" value="NZ_SMCR01000007.1"/>
</dbReference>
<dbReference type="Proteomes" id="UP000295719">
    <property type="component" value="Unassembled WGS sequence"/>
</dbReference>
<dbReference type="GO" id="GO:0006302">
    <property type="term" value="P:double-strand break repair"/>
    <property type="evidence" value="ECO:0007669"/>
    <property type="project" value="InterPro"/>
</dbReference>